<feature type="domain" description="Reverse transcriptase" evidence="1">
    <location>
        <begin position="34"/>
        <end position="290"/>
    </location>
</feature>
<accession>A0AAV1KQD5</accession>
<evidence type="ECO:0000313" key="3">
    <source>
        <dbReference type="Proteomes" id="UP001314205"/>
    </source>
</evidence>
<gene>
    <name evidence="2" type="ORF">PARMNEM_LOCUS6354</name>
</gene>
<protein>
    <recommendedName>
        <fullName evidence="1">Reverse transcriptase domain-containing protein</fullName>
    </recommendedName>
</protein>
<dbReference type="Pfam" id="PF00078">
    <property type="entry name" value="RVT_1"/>
    <property type="match status" value="1"/>
</dbReference>
<dbReference type="SUPFAM" id="SSF56672">
    <property type="entry name" value="DNA/RNA polymerases"/>
    <property type="match status" value="1"/>
</dbReference>
<keyword evidence="3" id="KW-1185">Reference proteome</keyword>
<dbReference type="Proteomes" id="UP001314205">
    <property type="component" value="Unassembled WGS sequence"/>
</dbReference>
<dbReference type="PROSITE" id="PS50878">
    <property type="entry name" value="RT_POL"/>
    <property type="match status" value="1"/>
</dbReference>
<dbReference type="EMBL" id="CAVLGL010000079">
    <property type="protein sequence ID" value="CAK1585236.1"/>
    <property type="molecule type" value="Genomic_DNA"/>
</dbReference>
<dbReference type="CDD" id="cd01650">
    <property type="entry name" value="RT_nLTR_like"/>
    <property type="match status" value="1"/>
</dbReference>
<proteinExistence type="predicted"/>
<dbReference type="GO" id="GO:0071897">
    <property type="term" value="P:DNA biosynthetic process"/>
    <property type="evidence" value="ECO:0007669"/>
    <property type="project" value="UniProtKB-ARBA"/>
</dbReference>
<dbReference type="AlphaFoldDB" id="A0AAV1KQD5"/>
<comment type="caution">
    <text evidence="2">The sequence shown here is derived from an EMBL/GenBank/DDBJ whole genome shotgun (WGS) entry which is preliminary data.</text>
</comment>
<name>A0AAV1KQD5_9NEOP</name>
<dbReference type="InterPro" id="IPR043502">
    <property type="entry name" value="DNA/RNA_pol_sf"/>
</dbReference>
<evidence type="ECO:0000313" key="2">
    <source>
        <dbReference type="EMBL" id="CAK1585236.1"/>
    </source>
</evidence>
<dbReference type="PANTHER" id="PTHR19446">
    <property type="entry name" value="REVERSE TRANSCRIPTASES"/>
    <property type="match status" value="1"/>
</dbReference>
<sequence>MNSKKAPGIDHFASDICHQFTMSYPKLITDFFNRSLTLQHFPKQWKMAYVKIIPKPSKKEYGELGSFLPIGLLPMFGKLLEKLFIKKVTHCASQNGKINRRQFGFREQTNSIKTINTALDLVQRAKENKQLAEAISLDIKAAFDSAWWPALFNRLRYIACPNNIFGLIRSYFQDRVVILDHAGERVKKTLSRDCIQGSTCGPALWNIILDELLYKKFPEECHAQALADDFLLIITADNVHKIQTIANQALSIENEWGTGVKLTFGHSKTQMLAFTPKAKSAQIEMAGYILTFKQELK</sequence>
<evidence type="ECO:0000259" key="1">
    <source>
        <dbReference type="PROSITE" id="PS50878"/>
    </source>
</evidence>
<reference evidence="2 3" key="1">
    <citation type="submission" date="2023-11" db="EMBL/GenBank/DDBJ databases">
        <authorList>
            <person name="Hedman E."/>
            <person name="Englund M."/>
            <person name="Stromberg M."/>
            <person name="Nyberg Akerstrom W."/>
            <person name="Nylinder S."/>
            <person name="Jareborg N."/>
            <person name="Kallberg Y."/>
            <person name="Kronander E."/>
        </authorList>
    </citation>
    <scope>NUCLEOTIDE SEQUENCE [LARGE SCALE GENOMIC DNA]</scope>
</reference>
<organism evidence="2 3">
    <name type="scientific">Parnassius mnemosyne</name>
    <name type="common">clouded apollo</name>
    <dbReference type="NCBI Taxonomy" id="213953"/>
    <lineage>
        <taxon>Eukaryota</taxon>
        <taxon>Metazoa</taxon>
        <taxon>Ecdysozoa</taxon>
        <taxon>Arthropoda</taxon>
        <taxon>Hexapoda</taxon>
        <taxon>Insecta</taxon>
        <taxon>Pterygota</taxon>
        <taxon>Neoptera</taxon>
        <taxon>Endopterygota</taxon>
        <taxon>Lepidoptera</taxon>
        <taxon>Glossata</taxon>
        <taxon>Ditrysia</taxon>
        <taxon>Papilionoidea</taxon>
        <taxon>Papilionidae</taxon>
        <taxon>Parnassiinae</taxon>
        <taxon>Parnassini</taxon>
        <taxon>Parnassius</taxon>
        <taxon>Driopa</taxon>
    </lineage>
</organism>
<dbReference type="InterPro" id="IPR000477">
    <property type="entry name" value="RT_dom"/>
</dbReference>